<evidence type="ECO:0000256" key="3">
    <source>
        <dbReference type="ARBA" id="ARBA00022729"/>
    </source>
</evidence>
<evidence type="ECO:0000256" key="5">
    <source>
        <dbReference type="SAM" id="SignalP"/>
    </source>
</evidence>
<gene>
    <name evidence="7" type="ORF">GCWU000342_00631</name>
</gene>
<feature type="signal peptide" evidence="5">
    <location>
        <begin position="1"/>
        <end position="20"/>
    </location>
</feature>
<dbReference type="Gene3D" id="3.40.50.2300">
    <property type="match status" value="2"/>
</dbReference>
<dbReference type="GO" id="GO:0030313">
    <property type="term" value="C:cell envelope"/>
    <property type="evidence" value="ECO:0007669"/>
    <property type="project" value="UniProtKB-SubCell"/>
</dbReference>
<feature type="chain" id="PRO_5039023649" description="Periplasmic binding protein domain-containing protein" evidence="5">
    <location>
        <begin position="21"/>
        <end position="393"/>
    </location>
</feature>
<comment type="similarity">
    <text evidence="2">Belongs to the bacterial solute-binding protein 2 family.</text>
</comment>
<evidence type="ECO:0000256" key="1">
    <source>
        <dbReference type="ARBA" id="ARBA00004196"/>
    </source>
</evidence>
<evidence type="ECO:0000313" key="8">
    <source>
        <dbReference type="Proteomes" id="UP000003494"/>
    </source>
</evidence>
<comment type="subcellular location">
    <subcellularLocation>
        <location evidence="1">Cell envelope</location>
    </subcellularLocation>
</comment>
<evidence type="ECO:0000259" key="6">
    <source>
        <dbReference type="Pfam" id="PF13407"/>
    </source>
</evidence>
<name>C4G9H8_9FIRM</name>
<feature type="compositionally biased region" description="Basic and acidic residues" evidence="4">
    <location>
        <begin position="26"/>
        <end position="39"/>
    </location>
</feature>
<dbReference type="PROSITE" id="PS51257">
    <property type="entry name" value="PROKAR_LIPOPROTEIN"/>
    <property type="match status" value="1"/>
</dbReference>
<keyword evidence="3 5" id="KW-0732">Signal</keyword>
<evidence type="ECO:0000313" key="7">
    <source>
        <dbReference type="EMBL" id="EEP29275.1"/>
    </source>
</evidence>
<comment type="caution">
    <text evidence="7">The sequence shown here is derived from an EMBL/GenBank/DDBJ whole genome shotgun (WGS) entry which is preliminary data.</text>
</comment>
<dbReference type="eggNOG" id="COG1879">
    <property type="taxonomic scope" value="Bacteria"/>
</dbReference>
<evidence type="ECO:0000256" key="2">
    <source>
        <dbReference type="ARBA" id="ARBA00007639"/>
    </source>
</evidence>
<dbReference type="SUPFAM" id="SSF53822">
    <property type="entry name" value="Periplasmic binding protein-like I"/>
    <property type="match status" value="1"/>
</dbReference>
<keyword evidence="8" id="KW-1185">Reference proteome</keyword>
<dbReference type="InterPro" id="IPR028082">
    <property type="entry name" value="Peripla_BP_I"/>
</dbReference>
<accession>C4G9H8</accession>
<evidence type="ECO:0000256" key="4">
    <source>
        <dbReference type="SAM" id="MobiDB-lite"/>
    </source>
</evidence>
<feature type="domain" description="Periplasmic binding protein" evidence="6">
    <location>
        <begin position="69"/>
        <end position="364"/>
    </location>
</feature>
<dbReference type="Proteomes" id="UP000003494">
    <property type="component" value="Unassembled WGS sequence"/>
</dbReference>
<dbReference type="AlphaFoldDB" id="C4G9H8"/>
<organism evidence="7 8">
    <name type="scientific">Shuttleworthella satelles DSM 14600</name>
    <dbReference type="NCBI Taxonomy" id="626523"/>
    <lineage>
        <taxon>Bacteria</taxon>
        <taxon>Bacillati</taxon>
        <taxon>Bacillota</taxon>
        <taxon>Clostridia</taxon>
        <taxon>Lachnospirales</taxon>
        <taxon>Lachnospiraceae</taxon>
        <taxon>Shuttleworthella</taxon>
    </lineage>
</organism>
<dbReference type="PANTHER" id="PTHR46847:SF1">
    <property type="entry name" value="D-ALLOSE-BINDING PERIPLASMIC PROTEIN-RELATED"/>
    <property type="match status" value="1"/>
</dbReference>
<reference evidence="7" key="1">
    <citation type="submission" date="2009-04" db="EMBL/GenBank/DDBJ databases">
        <authorList>
            <person name="Weinstock G."/>
            <person name="Sodergren E."/>
            <person name="Clifton S."/>
            <person name="Fulton L."/>
            <person name="Fulton B."/>
            <person name="Courtney L."/>
            <person name="Fronick C."/>
            <person name="Harrison M."/>
            <person name="Strong C."/>
            <person name="Farmer C."/>
            <person name="Delahaunty K."/>
            <person name="Markovic C."/>
            <person name="Hall O."/>
            <person name="Minx P."/>
            <person name="Tomlinson C."/>
            <person name="Mitreva M."/>
            <person name="Nelson J."/>
            <person name="Hou S."/>
            <person name="Wollam A."/>
            <person name="Pepin K.H."/>
            <person name="Johnson M."/>
            <person name="Bhonagiri V."/>
            <person name="Nash W.E."/>
            <person name="Warren W."/>
            <person name="Chinwalla A."/>
            <person name="Mardis E.R."/>
            <person name="Wilson R.K."/>
        </authorList>
    </citation>
    <scope>NUCLEOTIDE SEQUENCE [LARGE SCALE GENOMIC DNA]</scope>
    <source>
        <strain evidence="7">DSM 14600</strain>
    </source>
</reference>
<feature type="compositionally biased region" description="Low complexity" evidence="4">
    <location>
        <begin position="40"/>
        <end position="50"/>
    </location>
</feature>
<dbReference type="GO" id="GO:0030246">
    <property type="term" value="F:carbohydrate binding"/>
    <property type="evidence" value="ECO:0007669"/>
    <property type="project" value="UniProtKB-ARBA"/>
</dbReference>
<dbReference type="EMBL" id="ACIP02000001">
    <property type="protein sequence ID" value="EEP29275.1"/>
    <property type="molecule type" value="Genomic_DNA"/>
</dbReference>
<dbReference type="RefSeq" id="WP_006905663.1">
    <property type="nucleotide sequence ID" value="NZ_GG665866.1"/>
</dbReference>
<sequence>MKKKLVATMLAMALCVTSLYGCGSGGKKEESKGSDKKTESSANNNAGGSNDLPEQFKGLKADKAYSFPMLVKSFQSTYWGAAQKGMQKAAKELGVEVKPQGPNTESDIADQINMLESAIAAKPAGIGIAACDSSSVLDSFKKAAEAKIPLVCFDTGVADAPKGSVACTIATDNRQAGSVAADHMYEVLKDKIKKADKPVRIGEINQDATAANIEERGLGFVDRMIELIHKDGKTVSVTGNEFYVNHAKGADKGDTNVVIEVRVPAQTTVELCSNEAQAILSKKDTIGVFGSNQVSAEGLLAANTNLNVLGSNADKGDVIGIGFDAGSTIKAAVKDGVMLGAVTQSPLMMGYYAVYALTAAANGKTDLKDVATAGYWYDSSNMTDESIAPNLYD</sequence>
<protein>
    <recommendedName>
        <fullName evidence="6">Periplasmic binding protein domain-containing protein</fullName>
    </recommendedName>
</protein>
<dbReference type="PANTHER" id="PTHR46847">
    <property type="entry name" value="D-ALLOSE-BINDING PERIPLASMIC PROTEIN-RELATED"/>
    <property type="match status" value="1"/>
</dbReference>
<proteinExistence type="inferred from homology"/>
<feature type="region of interest" description="Disordered" evidence="4">
    <location>
        <begin position="23"/>
        <end position="53"/>
    </location>
</feature>
<dbReference type="STRING" id="626523.GCWU000342_00631"/>
<dbReference type="InterPro" id="IPR025997">
    <property type="entry name" value="SBP_2_dom"/>
</dbReference>
<dbReference type="HOGENOM" id="CLU_037628_3_3_9"/>
<dbReference type="Pfam" id="PF13407">
    <property type="entry name" value="Peripla_BP_4"/>
    <property type="match status" value="1"/>
</dbReference>